<dbReference type="EMBL" id="JAPQKH010000006">
    <property type="protein sequence ID" value="KAJ5094680.1"/>
    <property type="molecule type" value="Genomic_DNA"/>
</dbReference>
<protein>
    <recommendedName>
        <fullName evidence="1">Aminoglycoside phosphotransferase domain-containing protein</fullName>
    </recommendedName>
</protein>
<dbReference type="PANTHER" id="PTHR21310:SF37">
    <property type="entry name" value="AMINOGLYCOSIDE PHOSPHOTRANSFERASE DOMAIN-CONTAINING PROTEIN"/>
    <property type="match status" value="1"/>
</dbReference>
<evidence type="ECO:0000313" key="2">
    <source>
        <dbReference type="EMBL" id="KAJ5094680.1"/>
    </source>
</evidence>
<dbReference type="AlphaFoldDB" id="A0A9W9K6L5"/>
<dbReference type="InterPro" id="IPR051678">
    <property type="entry name" value="AGP_Transferase"/>
</dbReference>
<evidence type="ECO:0000259" key="1">
    <source>
        <dbReference type="Pfam" id="PF01636"/>
    </source>
</evidence>
<name>A0A9W9K6L5_9EURO</name>
<dbReference type="Gene3D" id="3.30.200.20">
    <property type="entry name" value="Phosphorylase Kinase, domain 1"/>
    <property type="match status" value="1"/>
</dbReference>
<dbReference type="SUPFAM" id="SSF56112">
    <property type="entry name" value="Protein kinase-like (PK-like)"/>
    <property type="match status" value="1"/>
</dbReference>
<gene>
    <name evidence="2" type="ORF">N7456_010541</name>
</gene>
<dbReference type="PANTHER" id="PTHR21310">
    <property type="entry name" value="AMINOGLYCOSIDE PHOSPHOTRANSFERASE-RELATED-RELATED"/>
    <property type="match status" value="1"/>
</dbReference>
<proteinExistence type="predicted"/>
<organism evidence="2 3">
    <name type="scientific">Penicillium angulare</name>
    <dbReference type="NCBI Taxonomy" id="116970"/>
    <lineage>
        <taxon>Eukaryota</taxon>
        <taxon>Fungi</taxon>
        <taxon>Dikarya</taxon>
        <taxon>Ascomycota</taxon>
        <taxon>Pezizomycotina</taxon>
        <taxon>Eurotiomycetes</taxon>
        <taxon>Eurotiomycetidae</taxon>
        <taxon>Eurotiales</taxon>
        <taxon>Aspergillaceae</taxon>
        <taxon>Penicillium</taxon>
    </lineage>
</organism>
<reference evidence="2" key="2">
    <citation type="journal article" date="2023" name="IMA Fungus">
        <title>Comparative genomic study of the Penicillium genus elucidates a diverse pangenome and 15 lateral gene transfer events.</title>
        <authorList>
            <person name="Petersen C."/>
            <person name="Sorensen T."/>
            <person name="Nielsen M.R."/>
            <person name="Sondergaard T.E."/>
            <person name="Sorensen J.L."/>
            <person name="Fitzpatrick D.A."/>
            <person name="Frisvad J.C."/>
            <person name="Nielsen K.L."/>
        </authorList>
    </citation>
    <scope>NUCLEOTIDE SEQUENCE</scope>
    <source>
        <strain evidence="2">IBT 30069</strain>
    </source>
</reference>
<dbReference type="Pfam" id="PF01636">
    <property type="entry name" value="APH"/>
    <property type="match status" value="1"/>
</dbReference>
<dbReference type="InterPro" id="IPR002575">
    <property type="entry name" value="Aminoglycoside_PTrfase"/>
</dbReference>
<feature type="domain" description="Aminoglycoside phosphotransferase" evidence="1">
    <location>
        <begin position="299"/>
        <end position="328"/>
    </location>
</feature>
<accession>A0A9W9K6L5</accession>
<dbReference type="Proteomes" id="UP001149165">
    <property type="component" value="Unassembled WGS sequence"/>
</dbReference>
<keyword evidence="3" id="KW-1185">Reference proteome</keyword>
<evidence type="ECO:0000313" key="3">
    <source>
        <dbReference type="Proteomes" id="UP001149165"/>
    </source>
</evidence>
<dbReference type="InterPro" id="IPR011009">
    <property type="entry name" value="Kinase-like_dom_sf"/>
</dbReference>
<comment type="caution">
    <text evidence="2">The sequence shown here is derived from an EMBL/GenBank/DDBJ whole genome shotgun (WGS) entry which is preliminary data.</text>
</comment>
<dbReference type="OrthoDB" id="5412996at2759"/>
<reference evidence="2" key="1">
    <citation type="submission" date="2022-11" db="EMBL/GenBank/DDBJ databases">
        <authorList>
            <person name="Petersen C."/>
        </authorList>
    </citation>
    <scope>NUCLEOTIDE SEQUENCE</scope>
    <source>
        <strain evidence="2">IBT 30069</strain>
    </source>
</reference>
<sequence length="491" mass="56871">MVTNIHFDDIAWQKSDAIYDWWIDHMESKEVRLAVGGFLLHHSGYMNTDSSGKSPSLFQAISGGYNSIMRMTFPRPPDAIIRIPIPGSTMFPEEKIRNEVAIMRLIKDQTKIPVPFIIHSGTKEDSPMKLGPFIIMEAVDHEMTMVKRLWIPGSQRLNPDIDPNELKIVYQGMADILLSLSKMSRNRIGSICQIDDFNWNVAARPLSIYFNELIRVGALPQSKLPAPNMTFETTSSYLTVLAELHISHIISQKNDCIDSADDCRRKLIARFLFRKIISDPTLNIQWITSENGPFPLWCDDLRPGNVLVDSNLKITGVIDWEFSYTAPAEFSYAPPWWLLLEKPENWPNGLNDWCLKYEKYLDIFLDAMVHCKDSENIDSEQKEECRRLATLMRKSWKSGDFWIMYAARNNFAFDETYWEKIDQRFFGKSTCGLGSDDVWKSRMHLLQPDEQEAIERYVDLKMEEMIGGTKELAWDPDQYTLEYMSIMESHE</sequence>